<accession>A0A9N9PSD5</accession>
<keyword evidence="2" id="KW-1185">Reference proteome</keyword>
<organism evidence="1 2">
    <name type="scientific">Hymenoscyphus albidus</name>
    <dbReference type="NCBI Taxonomy" id="595503"/>
    <lineage>
        <taxon>Eukaryota</taxon>
        <taxon>Fungi</taxon>
        <taxon>Dikarya</taxon>
        <taxon>Ascomycota</taxon>
        <taxon>Pezizomycotina</taxon>
        <taxon>Leotiomycetes</taxon>
        <taxon>Helotiales</taxon>
        <taxon>Helotiaceae</taxon>
        <taxon>Hymenoscyphus</taxon>
    </lineage>
</organism>
<name>A0A9N9PSD5_9HELO</name>
<dbReference type="Proteomes" id="UP000701801">
    <property type="component" value="Unassembled WGS sequence"/>
</dbReference>
<protein>
    <submittedName>
        <fullName evidence="1">Uncharacterized protein</fullName>
    </submittedName>
</protein>
<reference evidence="1" key="1">
    <citation type="submission" date="2021-07" db="EMBL/GenBank/DDBJ databases">
        <authorList>
            <person name="Durling M."/>
        </authorList>
    </citation>
    <scope>NUCLEOTIDE SEQUENCE</scope>
</reference>
<dbReference type="AlphaFoldDB" id="A0A9N9PSD5"/>
<evidence type="ECO:0000313" key="1">
    <source>
        <dbReference type="EMBL" id="CAG8973423.1"/>
    </source>
</evidence>
<proteinExistence type="predicted"/>
<comment type="caution">
    <text evidence="1">The sequence shown here is derived from an EMBL/GenBank/DDBJ whole genome shotgun (WGS) entry which is preliminary data.</text>
</comment>
<sequence length="78" mass="8495">MIRARQAVQIAAAQLRSYLETRESLEVEETSGNLEMSKYLGMTGYIAASGAARVVTFHTRPMWKGDSSSGDGASCYET</sequence>
<dbReference type="EMBL" id="CAJVRM010000069">
    <property type="protein sequence ID" value="CAG8973423.1"/>
    <property type="molecule type" value="Genomic_DNA"/>
</dbReference>
<evidence type="ECO:0000313" key="2">
    <source>
        <dbReference type="Proteomes" id="UP000701801"/>
    </source>
</evidence>
<gene>
    <name evidence="1" type="ORF">HYALB_00006449</name>
</gene>